<dbReference type="Proteomes" id="UP001499841">
    <property type="component" value="Unassembled WGS sequence"/>
</dbReference>
<dbReference type="SUPFAM" id="SSF52402">
    <property type="entry name" value="Adenine nucleotide alpha hydrolases-like"/>
    <property type="match status" value="1"/>
</dbReference>
<organism evidence="2 3">
    <name type="scientific">Georgenia daeguensis</name>
    <dbReference type="NCBI Taxonomy" id="908355"/>
    <lineage>
        <taxon>Bacteria</taxon>
        <taxon>Bacillati</taxon>
        <taxon>Actinomycetota</taxon>
        <taxon>Actinomycetes</taxon>
        <taxon>Micrococcales</taxon>
        <taxon>Bogoriellaceae</taxon>
        <taxon>Georgenia</taxon>
    </lineage>
</organism>
<dbReference type="NCBIfam" id="TIGR00268">
    <property type="entry name" value="ATP-dependent sacrificial sulfur transferase LarE"/>
    <property type="match status" value="1"/>
</dbReference>
<gene>
    <name evidence="2" type="primary">larE</name>
    <name evidence="2" type="ORF">GCM10022262_06420</name>
</gene>
<evidence type="ECO:0000313" key="3">
    <source>
        <dbReference type="Proteomes" id="UP001499841"/>
    </source>
</evidence>
<comment type="caution">
    <text evidence="2">The sequence shown here is derived from an EMBL/GenBank/DDBJ whole genome shotgun (WGS) entry which is preliminary data.</text>
</comment>
<accession>A0ABP8EQR4</accession>
<proteinExistence type="predicted"/>
<dbReference type="InterPro" id="IPR001962">
    <property type="entry name" value="Asn_synthase"/>
</dbReference>
<dbReference type="InterPro" id="IPR052188">
    <property type="entry name" value="Ni-pincer_cofactor_biosynth"/>
</dbReference>
<dbReference type="Gene3D" id="3.40.50.620">
    <property type="entry name" value="HUPs"/>
    <property type="match status" value="1"/>
</dbReference>
<keyword evidence="3" id="KW-1185">Reference proteome</keyword>
<evidence type="ECO:0000259" key="1">
    <source>
        <dbReference type="Pfam" id="PF00733"/>
    </source>
</evidence>
<dbReference type="PANTHER" id="PTHR43169:SF2">
    <property type="entry name" value="NAD_GMP SYNTHASE DOMAIN-CONTAINING PROTEIN"/>
    <property type="match status" value="1"/>
</dbReference>
<dbReference type="Pfam" id="PF00733">
    <property type="entry name" value="Asn_synthase"/>
    <property type="match status" value="1"/>
</dbReference>
<dbReference type="InterPro" id="IPR014729">
    <property type="entry name" value="Rossmann-like_a/b/a_fold"/>
</dbReference>
<dbReference type="EMBL" id="BAABBA010000002">
    <property type="protein sequence ID" value="GAA4286283.1"/>
    <property type="molecule type" value="Genomic_DNA"/>
</dbReference>
<sequence length="317" mass="33569">MDRPVLSRVRAATRAARAVRTVTGAEEKENDVAGMTTVLGGEPLALADAVGEELRGAAPLGVAYSGGVDSALLLALAVRTLGAGNVVALLGVSPSLARSERARAHETAAFIGARVVEIETHEGENPDYVRNGVDRCFFCKDELFTRISDEVVAAHGLAAVAYGENADDARRPDRPGSRAATNHRVLRPLSVVGMTKAQVRLVARALGLPVADKPAAPCLASRIPHGEEVTPEKLRQVERAEEVLRELGFSDGRVRHHGDIARIELPTAEIARAGEEEIRTALDAGVRAAGFRYVVVDLRGIQSGAFTLPLLAVGHRG</sequence>
<keyword evidence="2" id="KW-0808">Transferase</keyword>
<dbReference type="PANTHER" id="PTHR43169">
    <property type="entry name" value="EXSB FAMILY PROTEIN"/>
    <property type="match status" value="1"/>
</dbReference>
<name>A0ABP8EQR4_9MICO</name>
<dbReference type="GO" id="GO:0016740">
    <property type="term" value="F:transferase activity"/>
    <property type="evidence" value="ECO:0007669"/>
    <property type="project" value="UniProtKB-KW"/>
</dbReference>
<dbReference type="InterPro" id="IPR005232">
    <property type="entry name" value="LarE"/>
</dbReference>
<protein>
    <submittedName>
        <fullName evidence="2">ATP-dependent sacrificial sulfur transferase LarE</fullName>
    </submittedName>
</protein>
<evidence type="ECO:0000313" key="2">
    <source>
        <dbReference type="EMBL" id="GAA4286283.1"/>
    </source>
</evidence>
<reference evidence="3" key="1">
    <citation type="journal article" date="2019" name="Int. J. Syst. Evol. Microbiol.">
        <title>The Global Catalogue of Microorganisms (GCM) 10K type strain sequencing project: providing services to taxonomists for standard genome sequencing and annotation.</title>
        <authorList>
            <consortium name="The Broad Institute Genomics Platform"/>
            <consortium name="The Broad Institute Genome Sequencing Center for Infectious Disease"/>
            <person name="Wu L."/>
            <person name="Ma J."/>
        </authorList>
    </citation>
    <scope>NUCLEOTIDE SEQUENCE [LARGE SCALE GENOMIC DNA]</scope>
    <source>
        <strain evidence="3">JCM 17459</strain>
    </source>
</reference>
<feature type="domain" description="Asparagine synthetase" evidence="1">
    <location>
        <begin position="45"/>
        <end position="130"/>
    </location>
</feature>
<dbReference type="CDD" id="cd01990">
    <property type="entry name" value="LarE-like"/>
    <property type="match status" value="1"/>
</dbReference>